<dbReference type="EMBL" id="BARS01014604">
    <property type="protein sequence ID" value="GAF95119.1"/>
    <property type="molecule type" value="Genomic_DNA"/>
</dbReference>
<dbReference type="AlphaFoldDB" id="X0TPF1"/>
<dbReference type="InterPro" id="IPR008927">
    <property type="entry name" value="6-PGluconate_DH-like_C_sf"/>
</dbReference>
<dbReference type="SUPFAM" id="SSF48179">
    <property type="entry name" value="6-phosphogluconate dehydrogenase C-terminal domain-like"/>
    <property type="match status" value="1"/>
</dbReference>
<proteinExistence type="predicted"/>
<comment type="caution">
    <text evidence="1">The sequence shown here is derived from an EMBL/GenBank/DDBJ whole genome shotgun (WGS) entry which is preliminary data.</text>
</comment>
<sequence length="44" mass="4918">MVNEAFYAIEEEIAQRQSDLDVAMVLGTGFPDFRGGVLKYAHDL</sequence>
<feature type="non-terminal residue" evidence="1">
    <location>
        <position position="44"/>
    </location>
</feature>
<accession>X0TPF1</accession>
<name>X0TPF1_9ZZZZ</name>
<gene>
    <name evidence="1" type="ORF">S01H1_24482</name>
</gene>
<dbReference type="Gene3D" id="1.10.1040.50">
    <property type="match status" value="1"/>
</dbReference>
<protein>
    <recommendedName>
        <fullName evidence="2">3-hydroxyacyl-CoA dehydrogenase C-terminal domain-containing protein</fullName>
    </recommendedName>
</protein>
<evidence type="ECO:0008006" key="2">
    <source>
        <dbReference type="Google" id="ProtNLM"/>
    </source>
</evidence>
<evidence type="ECO:0000313" key="1">
    <source>
        <dbReference type="EMBL" id="GAF95119.1"/>
    </source>
</evidence>
<organism evidence="1">
    <name type="scientific">marine sediment metagenome</name>
    <dbReference type="NCBI Taxonomy" id="412755"/>
    <lineage>
        <taxon>unclassified sequences</taxon>
        <taxon>metagenomes</taxon>
        <taxon>ecological metagenomes</taxon>
    </lineage>
</organism>
<reference evidence="1" key="1">
    <citation type="journal article" date="2014" name="Front. Microbiol.">
        <title>High frequency of phylogenetically diverse reductive dehalogenase-homologous genes in deep subseafloor sedimentary metagenomes.</title>
        <authorList>
            <person name="Kawai M."/>
            <person name="Futagami T."/>
            <person name="Toyoda A."/>
            <person name="Takaki Y."/>
            <person name="Nishi S."/>
            <person name="Hori S."/>
            <person name="Arai W."/>
            <person name="Tsubouchi T."/>
            <person name="Morono Y."/>
            <person name="Uchiyama I."/>
            <person name="Ito T."/>
            <person name="Fujiyama A."/>
            <person name="Inagaki F."/>
            <person name="Takami H."/>
        </authorList>
    </citation>
    <scope>NUCLEOTIDE SEQUENCE</scope>
    <source>
        <strain evidence="1">Expedition CK06-06</strain>
    </source>
</reference>